<dbReference type="GO" id="GO:0031177">
    <property type="term" value="F:phosphopantetheine binding"/>
    <property type="evidence" value="ECO:0007669"/>
    <property type="project" value="TreeGrafter"/>
</dbReference>
<reference evidence="7" key="1">
    <citation type="submission" date="2021-02" db="EMBL/GenBank/DDBJ databases">
        <authorList>
            <person name="Dougan E. K."/>
            <person name="Rhodes N."/>
            <person name="Thang M."/>
            <person name="Chan C."/>
        </authorList>
    </citation>
    <scope>NUCLEOTIDE SEQUENCE</scope>
</reference>
<dbReference type="PANTHER" id="PTHR45527:SF1">
    <property type="entry name" value="FATTY ACID SYNTHASE"/>
    <property type="match status" value="1"/>
</dbReference>
<dbReference type="Gene3D" id="3.40.50.12780">
    <property type="entry name" value="N-terminal domain of ligase-like"/>
    <property type="match status" value="1"/>
</dbReference>
<dbReference type="Proteomes" id="UP000601435">
    <property type="component" value="Unassembled WGS sequence"/>
</dbReference>
<feature type="transmembrane region" description="Helical" evidence="3">
    <location>
        <begin position="1790"/>
        <end position="1814"/>
    </location>
</feature>
<feature type="domain" description="EamA" evidence="5">
    <location>
        <begin position="1759"/>
        <end position="1900"/>
    </location>
</feature>
<evidence type="ECO:0000256" key="3">
    <source>
        <dbReference type="SAM" id="Phobius"/>
    </source>
</evidence>
<feature type="repeat" description="ANK" evidence="1">
    <location>
        <begin position="723"/>
        <end position="756"/>
    </location>
</feature>
<dbReference type="Gene3D" id="1.25.40.20">
    <property type="entry name" value="Ankyrin repeat-containing domain"/>
    <property type="match status" value="1"/>
</dbReference>
<evidence type="ECO:0000256" key="2">
    <source>
        <dbReference type="SAM" id="MobiDB-lite"/>
    </source>
</evidence>
<dbReference type="SUPFAM" id="SSF56801">
    <property type="entry name" value="Acetyl-CoA synthetase-like"/>
    <property type="match status" value="1"/>
</dbReference>
<feature type="transmembrane region" description="Helical" evidence="3">
    <location>
        <begin position="1855"/>
        <end position="1877"/>
    </location>
</feature>
<dbReference type="InterPro" id="IPR045851">
    <property type="entry name" value="AMP-bd_C_sf"/>
</dbReference>
<feature type="repeat" description="ANK" evidence="1">
    <location>
        <begin position="690"/>
        <end position="722"/>
    </location>
</feature>
<accession>A0A812LLA2</accession>
<dbReference type="InterPro" id="IPR037185">
    <property type="entry name" value="EmrE-like"/>
</dbReference>
<dbReference type="InterPro" id="IPR036770">
    <property type="entry name" value="Ankyrin_rpt-contain_sf"/>
</dbReference>
<dbReference type="InterPro" id="IPR020845">
    <property type="entry name" value="AMP-binding_CS"/>
</dbReference>
<dbReference type="PANTHER" id="PTHR45527">
    <property type="entry name" value="NONRIBOSOMAL PEPTIDE SYNTHETASE"/>
    <property type="match status" value="1"/>
</dbReference>
<dbReference type="Pfam" id="PF00892">
    <property type="entry name" value="EamA"/>
    <property type="match status" value="1"/>
</dbReference>
<dbReference type="InterPro" id="IPR042099">
    <property type="entry name" value="ANL_N_sf"/>
</dbReference>
<dbReference type="EMBL" id="CAJNJA010009376">
    <property type="protein sequence ID" value="CAE7246151.1"/>
    <property type="molecule type" value="Genomic_DNA"/>
</dbReference>
<dbReference type="GO" id="GO:0016020">
    <property type="term" value="C:membrane"/>
    <property type="evidence" value="ECO:0007669"/>
    <property type="project" value="InterPro"/>
</dbReference>
<dbReference type="GO" id="GO:0044550">
    <property type="term" value="P:secondary metabolite biosynthetic process"/>
    <property type="evidence" value="ECO:0007669"/>
    <property type="project" value="TreeGrafter"/>
</dbReference>
<sequence length="2044" mass="219950">MLAWTRKDLAAAASRAAAALQRHLPLASGACVALGVDEGPAMVVLQLAVMEARHFFLPLDLRQPPGRLEVMLTSAGAGLLLAFAASLGSIYPPAGCLLVSAEEVLGATAVTAETEELGYPAPDDLCYVQFTSGSTGKPKGVLCEHRQAAWYALSKAVAEGVDESSCLMLTAAFTFDPCQGDIFCALVSGAVLALVPRVRLLQDLTEVLCQSQASHLCATPALWRLVDPDAELPHLRVLALGGEKMPPAIIQKWAPLLHLRNVYGVTEATVYQTAMQMTAETRPQTAGWPLPGVQLKIVAWEEPEEEEPEEGEICLSGPGLARGYLGLPALTEERFRRLPGGGRQYHTGDSGRFAASLGSHPCLEVLGRRDSQVKLNGERIELGEVEQLLGMSPLISQCAAMPWGDQGNLLAFVVLAKGEALDGLAYLALMAHCDSHLPRIMRPRRLVALDTLPVTSNGKIDRRSLIAPQLDAEVEKDVEREPLSPLEEAIAVAWTSELSLKHQLGPAADFYLLGGGSVHAVRVTRLLRVVLHGGGGGKAKWAEGTSDWRNPAGDASLFLPPERAGDAECHFGLCDGGPFAPCALLERPVLRNYASFLVEAGVRVGKETEAVDSDPGADGADLPRALESGLRTGREALVRALLLARASATGGLERRQRGTAPLHWAAQRCSGCVVEALLAFRAHVTQATEAGAVPAQVAAAAGNASALRALLENGTPACVRDASKQSLLHYAARSACAVDVIHLAVQHGAEVDCRDKQLRTPLHWAALSGDAAVVAALLAAACDPQPPKVSASLHERRTRLAQESPLELAVSRRILRVFKTDHFASADAVLLELKGQRCFRVAVLLPETDAISDAAVVLEERGPKQETLVLQIEQLPLGSVLQIFEACADPQRCRAFGAASEAAGARAGDELIPRFRLPGEYEYVSMYWGMATAGFVPLSRSGQSGSFVARVPIRRPPGLEEFQILQGQDWAARYYPTAHGEGVEGPGNAHGRNFRVTPLPSDCMQLEILWDVLGRKVTWKFLNAAEQEIQAGEKKVAAKKGAKARSAPRNQASNRGPFFLVGSWDNWKGFAEFLPFGDSFRTKVKVGLDMKRVEFQVVVARDWNRRFHPTSSGDGLAGPDVGHGLNWRAEVGGKKWLEVTWSPDRAPYVEWTFPDPADAHEAAAEDFAAMLRALAKEGSGAWFRGMAGIFEALPKCQRSSPYGAKAENEATARCLLATFLRDLETMADPLGPAPGAQRGALKELEEQCEQLLKDTVGEIDYATAGGDFMQEALPVDPATGPVQLKLWHRLVYLPLVMYVRNTVHLYEMLERLKAQSSGAGRGRLRALLDAKGTARESPYSWLVFSIVGALQILYHARAAAEKRGGCDAFPLELLASSPPQTVWIQDGVEWSPSHGSGAGTFQRKQVVNCEPMKPLGTLRKGDGLMYRGIWLPADADEDTIRYQYSFQSFSRSIEGVMRVLRFYSGVASTKAGEAARAGHILMYIGPVLNAEKGWRRVSRQEARHGILAMTADGPQALGKASETDEVPANQSPQAAACDGPTDMPEDIVLLLSAALAFVASAAFHAAMSLCVKLASRSFPTSQILWARYSVQLTVTSSILLWRREACAGLGQIPGTCQEAVEAAYANCPREIGCPSSCERPACAAIVACPPGSTYTWNGTAYSAERVQSLAEAFFSRDRVTDALRIFQHWPNASDLIKLDRALYAKVYPVLTALLAPCALGEPLSTASLVAALVATLGCALVARGRLNHSEDQSLGQIKLGVGIALLGALSASLTYLLVRKLMRPTPPTKCIEAELVVWSYSATALCVLVAALPFTEGSFVFEGIDTWTWLSLIAVGLTSVTEQLLVTLGFRGLPAAAGTLMLTLEAGFAFLFSLVVLHESLRLQTVLGAALVAVAVVVTLRRPTGHPRPATVAHGGEKSLEQVSFQAVCNFEEGAVMFFLRPTFCQIHLRRALPSANLADATWKVLDSATTAGNLRRDYASSPWVTPVQLFDGPKRKAGDSEQELLLPPFIAYEFEEELSVDSDMELPEKPVPHCSCIAVPVIL</sequence>
<dbReference type="Gene3D" id="1.10.1200.10">
    <property type="entry name" value="ACP-like"/>
    <property type="match status" value="1"/>
</dbReference>
<dbReference type="SMART" id="SM00248">
    <property type="entry name" value="ANK"/>
    <property type="match status" value="4"/>
</dbReference>
<organism evidence="7 8">
    <name type="scientific">Symbiodinium necroappetens</name>
    <dbReference type="NCBI Taxonomy" id="1628268"/>
    <lineage>
        <taxon>Eukaryota</taxon>
        <taxon>Sar</taxon>
        <taxon>Alveolata</taxon>
        <taxon>Dinophyceae</taxon>
        <taxon>Suessiales</taxon>
        <taxon>Symbiodiniaceae</taxon>
        <taxon>Symbiodinium</taxon>
    </lineage>
</organism>
<dbReference type="Pfam" id="PF13193">
    <property type="entry name" value="AMP-binding_C"/>
    <property type="match status" value="1"/>
</dbReference>
<feature type="transmembrane region" description="Helical" evidence="3">
    <location>
        <begin position="1757"/>
        <end position="1778"/>
    </location>
</feature>
<name>A0A812LLA2_9DINO</name>
<dbReference type="InterPro" id="IPR036736">
    <property type="entry name" value="ACP-like_sf"/>
</dbReference>
<feature type="non-terminal residue" evidence="7">
    <location>
        <position position="1"/>
    </location>
</feature>
<feature type="transmembrane region" description="Helical" evidence="3">
    <location>
        <begin position="1826"/>
        <end position="1848"/>
    </location>
</feature>
<evidence type="ECO:0000313" key="7">
    <source>
        <dbReference type="EMBL" id="CAE7246151.1"/>
    </source>
</evidence>
<evidence type="ECO:0000259" key="4">
    <source>
        <dbReference type="Pfam" id="PF00501"/>
    </source>
</evidence>
<dbReference type="OrthoDB" id="440080at2759"/>
<dbReference type="PROSITE" id="PS00455">
    <property type="entry name" value="AMP_BINDING"/>
    <property type="match status" value="1"/>
</dbReference>
<protein>
    <submittedName>
        <fullName evidence="7">PpsB protein</fullName>
    </submittedName>
</protein>
<dbReference type="InterPro" id="IPR000873">
    <property type="entry name" value="AMP-dep_synth/lig_dom"/>
</dbReference>
<evidence type="ECO:0000256" key="1">
    <source>
        <dbReference type="PROSITE-ProRule" id="PRU00023"/>
    </source>
</evidence>
<dbReference type="GO" id="GO:0043041">
    <property type="term" value="P:amino acid activation for nonribosomal peptide biosynthetic process"/>
    <property type="evidence" value="ECO:0007669"/>
    <property type="project" value="TreeGrafter"/>
</dbReference>
<dbReference type="InterPro" id="IPR000620">
    <property type="entry name" value="EamA_dom"/>
</dbReference>
<keyword evidence="8" id="KW-1185">Reference proteome</keyword>
<evidence type="ECO:0000259" key="5">
    <source>
        <dbReference type="Pfam" id="PF00892"/>
    </source>
</evidence>
<feature type="domain" description="AMP-binding enzyme C-terminal" evidence="6">
    <location>
        <begin position="384"/>
        <end position="459"/>
    </location>
</feature>
<keyword evidence="3" id="KW-1133">Transmembrane helix</keyword>
<proteinExistence type="predicted"/>
<dbReference type="Pfam" id="PF12796">
    <property type="entry name" value="Ank_2"/>
    <property type="match status" value="1"/>
</dbReference>
<dbReference type="SUPFAM" id="SSF48403">
    <property type="entry name" value="Ankyrin repeat"/>
    <property type="match status" value="1"/>
</dbReference>
<gene>
    <name evidence="7" type="primary">ppsB</name>
    <name evidence="7" type="ORF">SNEC2469_LOCUS4799</name>
</gene>
<feature type="transmembrane region" description="Helical" evidence="3">
    <location>
        <begin position="1883"/>
        <end position="1900"/>
    </location>
</feature>
<keyword evidence="3" id="KW-0472">Membrane</keyword>
<evidence type="ECO:0000259" key="6">
    <source>
        <dbReference type="Pfam" id="PF13193"/>
    </source>
</evidence>
<evidence type="ECO:0000313" key="8">
    <source>
        <dbReference type="Proteomes" id="UP000601435"/>
    </source>
</evidence>
<feature type="non-terminal residue" evidence="7">
    <location>
        <position position="2044"/>
    </location>
</feature>
<dbReference type="PROSITE" id="PS50088">
    <property type="entry name" value="ANK_REPEAT"/>
    <property type="match status" value="2"/>
</dbReference>
<dbReference type="SUPFAM" id="SSF103481">
    <property type="entry name" value="Multidrug resistance efflux transporter EmrE"/>
    <property type="match status" value="1"/>
</dbReference>
<dbReference type="Gene3D" id="3.30.300.30">
    <property type="match status" value="1"/>
</dbReference>
<feature type="region of interest" description="Disordered" evidence="2">
    <location>
        <begin position="1517"/>
        <end position="1537"/>
    </location>
</feature>
<comment type="caution">
    <text evidence="7">The sequence shown here is derived from an EMBL/GenBank/DDBJ whole genome shotgun (WGS) entry which is preliminary data.</text>
</comment>
<keyword evidence="3" id="KW-0812">Transmembrane</keyword>
<dbReference type="GO" id="GO:0005737">
    <property type="term" value="C:cytoplasm"/>
    <property type="evidence" value="ECO:0007669"/>
    <property type="project" value="TreeGrafter"/>
</dbReference>
<dbReference type="InterPro" id="IPR025110">
    <property type="entry name" value="AMP-bd_C"/>
</dbReference>
<keyword evidence="1" id="KW-0040">ANK repeat</keyword>
<dbReference type="InterPro" id="IPR002110">
    <property type="entry name" value="Ankyrin_rpt"/>
</dbReference>
<feature type="domain" description="AMP-dependent synthetase/ligase" evidence="4">
    <location>
        <begin position="4"/>
        <end position="325"/>
    </location>
</feature>
<dbReference type="Pfam" id="PF00501">
    <property type="entry name" value="AMP-binding"/>
    <property type="match status" value="1"/>
</dbReference>